<dbReference type="PANTHER" id="PTHR36966">
    <property type="entry name" value="REP-ASSOCIATED TYROSINE TRANSPOSASE"/>
    <property type="match status" value="1"/>
</dbReference>
<dbReference type="Pfam" id="PF01797">
    <property type="entry name" value="Y1_Tnp"/>
    <property type="match status" value="1"/>
</dbReference>
<organism evidence="2 3">
    <name type="scientific">Arcicella rosea</name>
    <dbReference type="NCBI Taxonomy" id="502909"/>
    <lineage>
        <taxon>Bacteria</taxon>
        <taxon>Pseudomonadati</taxon>
        <taxon>Bacteroidota</taxon>
        <taxon>Cytophagia</taxon>
        <taxon>Cytophagales</taxon>
        <taxon>Flectobacillaceae</taxon>
        <taxon>Arcicella</taxon>
    </lineage>
</organism>
<dbReference type="InterPro" id="IPR036515">
    <property type="entry name" value="Transposase_17_sf"/>
</dbReference>
<dbReference type="SMART" id="SM01321">
    <property type="entry name" value="Y1_Tnp"/>
    <property type="match status" value="1"/>
</dbReference>
<sequence>MNHHYIQFFTATILWWRPLLKPDKYKQIIIDILKFLVKNHRVKVYGFVIMPDHIHLVWKINENYLLKDVQRDFLKYTAQQIKFDLIKNHPAILPHFEVNLKDRQYQFWERNPLSVDLYSRKVIEQKLSYIHANPLKGKWLLANSPDKYWFSSYRFYEMNIDEFGFLTHYLEDC</sequence>
<dbReference type="PANTHER" id="PTHR36966:SF1">
    <property type="entry name" value="REP-ASSOCIATED TYROSINE TRANSPOSASE"/>
    <property type="match status" value="1"/>
</dbReference>
<evidence type="ECO:0000259" key="1">
    <source>
        <dbReference type="SMART" id="SM01321"/>
    </source>
</evidence>
<accession>A0A841EW86</accession>
<dbReference type="SUPFAM" id="SSF143422">
    <property type="entry name" value="Transposase IS200-like"/>
    <property type="match status" value="1"/>
</dbReference>
<dbReference type="Proteomes" id="UP000524404">
    <property type="component" value="Unassembled WGS sequence"/>
</dbReference>
<dbReference type="GO" id="GO:0004803">
    <property type="term" value="F:transposase activity"/>
    <property type="evidence" value="ECO:0007669"/>
    <property type="project" value="InterPro"/>
</dbReference>
<evidence type="ECO:0000313" key="3">
    <source>
        <dbReference type="Proteomes" id="UP000524404"/>
    </source>
</evidence>
<proteinExistence type="predicted"/>
<comment type="caution">
    <text evidence="2">The sequence shown here is derived from an EMBL/GenBank/DDBJ whole genome shotgun (WGS) entry which is preliminary data.</text>
</comment>
<reference evidence="2 3" key="1">
    <citation type="submission" date="2020-08" db="EMBL/GenBank/DDBJ databases">
        <title>Functional genomics of gut bacteria from endangered species of beetles.</title>
        <authorList>
            <person name="Carlos-Shanley C."/>
        </authorList>
    </citation>
    <scope>NUCLEOTIDE SEQUENCE [LARGE SCALE GENOMIC DNA]</scope>
    <source>
        <strain evidence="2 3">S00070</strain>
    </source>
</reference>
<dbReference type="Gene3D" id="3.30.70.1290">
    <property type="entry name" value="Transposase IS200-like"/>
    <property type="match status" value="1"/>
</dbReference>
<feature type="domain" description="Transposase IS200-like" evidence="1">
    <location>
        <begin position="2"/>
        <end position="133"/>
    </location>
</feature>
<dbReference type="GO" id="GO:0043565">
    <property type="term" value="F:sequence-specific DNA binding"/>
    <property type="evidence" value="ECO:0007669"/>
    <property type="project" value="TreeGrafter"/>
</dbReference>
<evidence type="ECO:0000313" key="2">
    <source>
        <dbReference type="EMBL" id="MBB6003731.1"/>
    </source>
</evidence>
<keyword evidence="3" id="KW-1185">Reference proteome</keyword>
<name>A0A841EW86_9BACT</name>
<dbReference type="EMBL" id="JACHKT010000015">
    <property type="protein sequence ID" value="MBB6003731.1"/>
    <property type="molecule type" value="Genomic_DNA"/>
</dbReference>
<dbReference type="InterPro" id="IPR002686">
    <property type="entry name" value="Transposase_17"/>
</dbReference>
<protein>
    <submittedName>
        <fullName evidence="2">REP element-mobilizing transposase RayT</fullName>
    </submittedName>
</protein>
<dbReference type="RefSeq" id="WP_184134332.1">
    <property type="nucleotide sequence ID" value="NZ_JACHKT010000015.1"/>
</dbReference>
<dbReference type="InterPro" id="IPR052715">
    <property type="entry name" value="RAYT_transposase"/>
</dbReference>
<dbReference type="AlphaFoldDB" id="A0A841EW86"/>
<dbReference type="GO" id="GO:0006313">
    <property type="term" value="P:DNA transposition"/>
    <property type="evidence" value="ECO:0007669"/>
    <property type="project" value="InterPro"/>
</dbReference>
<gene>
    <name evidence="2" type="ORF">HNP25_002389</name>
</gene>